<dbReference type="InterPro" id="IPR011059">
    <property type="entry name" value="Metal-dep_hydrolase_composite"/>
</dbReference>
<feature type="active site" description="Proton donor/acceptor" evidence="6">
    <location>
        <position position="278"/>
    </location>
</feature>
<dbReference type="Gene3D" id="3.20.20.140">
    <property type="entry name" value="Metal-dependent hydrolases"/>
    <property type="match status" value="1"/>
</dbReference>
<feature type="binding site" evidence="8">
    <location>
        <position position="199"/>
    </location>
    <ligand>
        <name>Zn(2+)</name>
        <dbReference type="ChEBI" id="CHEBI:29105"/>
    </ligand>
</feature>
<dbReference type="PIRSF" id="PIRSF038994">
    <property type="entry name" value="NagA"/>
    <property type="match status" value="1"/>
</dbReference>
<dbReference type="Pfam" id="PF01979">
    <property type="entry name" value="Amidohydro_1"/>
    <property type="match status" value="1"/>
</dbReference>
<dbReference type="NCBIfam" id="TIGR00221">
    <property type="entry name" value="nagA"/>
    <property type="match status" value="1"/>
</dbReference>
<feature type="binding site" evidence="7">
    <location>
        <position position="146"/>
    </location>
    <ligand>
        <name>substrate</name>
    </ligand>
</feature>
<feature type="binding site" evidence="8">
    <location>
        <position position="135"/>
    </location>
    <ligand>
        <name>Zn(2+)</name>
        <dbReference type="ChEBI" id="CHEBI:29105"/>
    </ligand>
</feature>
<evidence type="ECO:0000256" key="7">
    <source>
        <dbReference type="PIRSR" id="PIRSR038994-2"/>
    </source>
</evidence>
<keyword evidence="3 5" id="KW-0378">Hydrolase</keyword>
<dbReference type="InterPro" id="IPR003764">
    <property type="entry name" value="GlcNAc_6-P_deAcase"/>
</dbReference>
<dbReference type="GO" id="GO:0046872">
    <property type="term" value="F:metal ion binding"/>
    <property type="evidence" value="ECO:0007669"/>
    <property type="project" value="UniProtKB-KW"/>
</dbReference>
<evidence type="ECO:0000256" key="2">
    <source>
        <dbReference type="ARBA" id="ARBA00022723"/>
    </source>
</evidence>
<dbReference type="SUPFAM" id="SSF51338">
    <property type="entry name" value="Composite domain of metallo-dependent hydrolases"/>
    <property type="match status" value="1"/>
</dbReference>
<dbReference type="PANTHER" id="PTHR11113">
    <property type="entry name" value="N-ACETYLGLUCOSAMINE-6-PHOSPHATE DEACETYLASE"/>
    <property type="match status" value="1"/>
</dbReference>
<dbReference type="EC" id="3.5.1.25" evidence="10"/>
<dbReference type="InterPro" id="IPR032466">
    <property type="entry name" value="Metal_Hydrolase"/>
</dbReference>
<evidence type="ECO:0000256" key="5">
    <source>
        <dbReference type="PIRNR" id="PIRNR038994"/>
    </source>
</evidence>
<feature type="binding site" evidence="7">
    <location>
        <position position="231"/>
    </location>
    <ligand>
        <name>substrate</name>
    </ligand>
</feature>
<dbReference type="KEGG" id="pbf:CFX0092_A2983"/>
<reference evidence="10" key="1">
    <citation type="submission" date="2016-01" db="EMBL/GenBank/DDBJ databases">
        <authorList>
            <person name="Mcilroy J.S."/>
            <person name="Karst M S."/>
            <person name="Albertsen M."/>
        </authorList>
    </citation>
    <scope>NUCLEOTIDE SEQUENCE</scope>
    <source>
        <strain evidence="10">Cfx-K</strain>
    </source>
</reference>
<sequence length="388" mass="39791">MPLLMIMLAICHATIITPQAVIDDGTALISEGHIAAVGGAELAVPPTAERRDAGGLILAPGFLDLQVNGGFGLDFTADPATIWDVAAGLPRYGVTGFLPTIITAPPEKARAAQDVLRAGPPPGWTGAIPLGLHLEGPFLNPGKKGAHNPAHLRLPSAAAIGDWSAASGVRLVTLAPELPWALDAVAALSGRGVVVSAGHSLATYDEAAAGFAAGARYATHLFNAMPALHHREPGLAAAALADPRVVVGLIADGLHVHPALVDLVWRVLGPARLNLVTDAMAAMGMEPGEYLLGDYRVRVDDNSARLPDGTLAGCTLSLDAILRAFMAFTGAALPDALATVTTTPARLLGLDGRLGHIAPGLAADLVLMTPELEIVETLVAGEAVYRAT</sequence>
<dbReference type="Gene3D" id="2.30.40.10">
    <property type="entry name" value="Urease, subunit C, domain 1"/>
    <property type="match status" value="1"/>
</dbReference>
<keyword evidence="4 5" id="KW-0119">Carbohydrate metabolism</keyword>
<feature type="binding site" evidence="7">
    <location>
        <begin position="311"/>
        <end position="313"/>
    </location>
    <ligand>
        <name>substrate</name>
    </ligand>
</feature>
<evidence type="ECO:0000256" key="3">
    <source>
        <dbReference type="ARBA" id="ARBA00022801"/>
    </source>
</evidence>
<gene>
    <name evidence="10" type="primary">nagA</name>
    <name evidence="10" type="ORF">CFX0092_A2983</name>
</gene>
<dbReference type="CDD" id="cd00854">
    <property type="entry name" value="NagA"/>
    <property type="match status" value="1"/>
</dbReference>
<name>A0A160T3R8_9CHLR</name>
<dbReference type="GO" id="GO:0006046">
    <property type="term" value="P:N-acetylglucosamine catabolic process"/>
    <property type="evidence" value="ECO:0007669"/>
    <property type="project" value="TreeGrafter"/>
</dbReference>
<dbReference type="SUPFAM" id="SSF51556">
    <property type="entry name" value="Metallo-dependent hydrolases"/>
    <property type="match status" value="1"/>
</dbReference>
<evidence type="ECO:0000256" key="1">
    <source>
        <dbReference type="ARBA" id="ARBA00010716"/>
    </source>
</evidence>
<proteinExistence type="inferred from homology"/>
<evidence type="ECO:0000313" key="10">
    <source>
        <dbReference type="EMBL" id="CUS04861.2"/>
    </source>
</evidence>
<accession>A0A160T3R8</accession>
<comment type="cofactor">
    <cofactor evidence="8">
        <name>a divalent metal cation</name>
        <dbReference type="ChEBI" id="CHEBI:60240"/>
    </cofactor>
    <text evidence="8">Binds 1 divalent metal cation per subunit.</text>
</comment>
<dbReference type="AlphaFoldDB" id="A0A160T3R8"/>
<keyword evidence="11" id="KW-1185">Reference proteome</keyword>
<evidence type="ECO:0000313" key="11">
    <source>
        <dbReference type="Proteomes" id="UP000215027"/>
    </source>
</evidence>
<dbReference type="Proteomes" id="UP000215027">
    <property type="component" value="Chromosome I"/>
</dbReference>
<feature type="binding site" evidence="7">
    <location>
        <position position="255"/>
    </location>
    <ligand>
        <name>substrate</name>
    </ligand>
</feature>
<evidence type="ECO:0000259" key="9">
    <source>
        <dbReference type="Pfam" id="PF01979"/>
    </source>
</evidence>
<dbReference type="GO" id="GO:0008448">
    <property type="term" value="F:N-acetylglucosamine-6-phosphate deacetylase activity"/>
    <property type="evidence" value="ECO:0007669"/>
    <property type="project" value="UniProtKB-EC"/>
</dbReference>
<evidence type="ECO:0000256" key="6">
    <source>
        <dbReference type="PIRSR" id="PIRSR038994-1"/>
    </source>
</evidence>
<feature type="binding site" evidence="7">
    <location>
        <begin position="223"/>
        <end position="224"/>
    </location>
    <ligand>
        <name>substrate</name>
    </ligand>
</feature>
<organism evidence="10 11">
    <name type="scientific">Candidatus Promineifilum breve</name>
    <dbReference type="NCBI Taxonomy" id="1806508"/>
    <lineage>
        <taxon>Bacteria</taxon>
        <taxon>Bacillati</taxon>
        <taxon>Chloroflexota</taxon>
        <taxon>Ardenticatenia</taxon>
        <taxon>Candidatus Promineifilales</taxon>
        <taxon>Candidatus Promineifilaceae</taxon>
        <taxon>Candidatus Promineifilum</taxon>
    </lineage>
</organism>
<protein>
    <submittedName>
        <fullName evidence="10">N-acetylglucosamine-6-phosphate deacetylase</fullName>
        <ecNumber evidence="10">3.5.1.25</ecNumber>
    </submittedName>
</protein>
<evidence type="ECO:0000256" key="8">
    <source>
        <dbReference type="PIRSR" id="PIRSR038994-3"/>
    </source>
</evidence>
<comment type="similarity">
    <text evidence="1 5">Belongs to the metallo-dependent hydrolases superfamily. NagA family.</text>
</comment>
<evidence type="ECO:0000256" key="4">
    <source>
        <dbReference type="ARBA" id="ARBA00023277"/>
    </source>
</evidence>
<dbReference type="PANTHER" id="PTHR11113:SF14">
    <property type="entry name" value="N-ACETYLGLUCOSAMINE-6-PHOSPHATE DEACETYLASE"/>
    <property type="match status" value="1"/>
</dbReference>
<feature type="domain" description="Amidohydrolase-related" evidence="9">
    <location>
        <begin position="58"/>
        <end position="384"/>
    </location>
</feature>
<keyword evidence="2 8" id="KW-0479">Metal-binding</keyword>
<dbReference type="EMBL" id="LN890655">
    <property type="protein sequence ID" value="CUS04861.2"/>
    <property type="molecule type" value="Genomic_DNA"/>
</dbReference>
<dbReference type="InterPro" id="IPR006680">
    <property type="entry name" value="Amidohydro-rel"/>
</dbReference>
<feature type="binding site" evidence="8">
    <location>
        <position position="220"/>
    </location>
    <ligand>
        <name>Zn(2+)</name>
        <dbReference type="ChEBI" id="CHEBI:29105"/>
    </ligand>
</feature>